<proteinExistence type="predicted"/>
<reference evidence="1 2" key="1">
    <citation type="submission" date="2015-09" db="EMBL/GenBank/DDBJ databases">
        <title>Genome sequence, genome mining and natural product profiling of a biocontrol bacterium Streptomyces malaysiensis F913.</title>
        <authorList>
            <person name="Xu Y."/>
            <person name="Wei J."/>
            <person name="Xie J."/>
            <person name="Li T."/>
            <person name="Zhou Z."/>
        </authorList>
    </citation>
    <scope>NUCLEOTIDE SEQUENCE [LARGE SCALE GENOMIC DNA]</scope>
    <source>
        <strain evidence="1 2">F913</strain>
    </source>
</reference>
<name>A0A2J7Z1G6_STRMQ</name>
<evidence type="ECO:0000313" key="1">
    <source>
        <dbReference type="EMBL" id="PNG94106.1"/>
    </source>
</evidence>
<organism evidence="1 2">
    <name type="scientific">Streptomyces malaysiensis</name>
    <dbReference type="NCBI Taxonomy" id="92644"/>
    <lineage>
        <taxon>Bacteria</taxon>
        <taxon>Bacillati</taxon>
        <taxon>Actinomycetota</taxon>
        <taxon>Actinomycetes</taxon>
        <taxon>Kitasatosporales</taxon>
        <taxon>Streptomycetaceae</taxon>
        <taxon>Streptomyces</taxon>
        <taxon>Streptomyces violaceusniger group</taxon>
    </lineage>
</organism>
<sequence>MFSQDLPERLWNGDRAVFAEGDLYLGSVEVEIVHGQGGNAGEALGEEHEQDGGCTVSQKTASLRIEKLVQKLETIALGEGLVGLLVRMSQPQMRSGPSRARCWIRDLLF</sequence>
<comment type="caution">
    <text evidence="1">The sequence shown here is derived from an EMBL/GenBank/DDBJ whole genome shotgun (WGS) entry which is preliminary data.</text>
</comment>
<keyword evidence="2" id="KW-1185">Reference proteome</keyword>
<dbReference type="Proteomes" id="UP000236520">
    <property type="component" value="Unassembled WGS sequence"/>
</dbReference>
<protein>
    <submittedName>
        <fullName evidence="1">Uncharacterized protein</fullName>
    </submittedName>
</protein>
<dbReference type="AlphaFoldDB" id="A0A2J7Z1G6"/>
<evidence type="ECO:0000313" key="2">
    <source>
        <dbReference type="Proteomes" id="UP000236520"/>
    </source>
</evidence>
<gene>
    <name evidence="1" type="ORF">SMF913_10131</name>
</gene>
<accession>A0A2J7Z1G6</accession>
<dbReference type="EMBL" id="LJIW01000001">
    <property type="protein sequence ID" value="PNG94106.1"/>
    <property type="molecule type" value="Genomic_DNA"/>
</dbReference>